<feature type="domain" description="Methyltransferase" evidence="1">
    <location>
        <begin position="54"/>
        <end position="151"/>
    </location>
</feature>
<dbReference type="InterPro" id="IPR029063">
    <property type="entry name" value="SAM-dependent_MTases_sf"/>
</dbReference>
<dbReference type="Pfam" id="PF13649">
    <property type="entry name" value="Methyltransf_25"/>
    <property type="match status" value="1"/>
</dbReference>
<dbReference type="CDD" id="cd02440">
    <property type="entry name" value="AdoMet_MTases"/>
    <property type="match status" value="1"/>
</dbReference>
<evidence type="ECO:0000259" key="1">
    <source>
        <dbReference type="Pfam" id="PF13649"/>
    </source>
</evidence>
<dbReference type="AlphaFoldDB" id="A0A1E5P1W4"/>
<name>A0A1E5P1W4_9ACTN</name>
<dbReference type="EMBL" id="MEHJ01000001">
    <property type="protein sequence ID" value="OEJ23520.1"/>
    <property type="molecule type" value="Genomic_DNA"/>
</dbReference>
<dbReference type="InterPro" id="IPR041698">
    <property type="entry name" value="Methyltransf_25"/>
</dbReference>
<protein>
    <recommendedName>
        <fullName evidence="1">Methyltransferase domain-containing protein</fullName>
    </recommendedName>
</protein>
<sequence>MTEPAGPASRCQTCGVPGGAYALSAEFYDILHAASYRTHAAVLAGPAAAARVGILELGAGTGLVTETLAGASSVPVHAVEPATAMRSVLLSRLAAADGLAGRVTVHACAAQDLDLAGQVDLVVCLRVIACLPPAERRTVWRTLAGLLVPEGLLFFDRPPARLPAAPRHHVLGEARVGADTYVGHLTEWPEDDRIRYVYTYLVRREDRVVRRAQEAFHLWPMTRPTLDEELAAAGFHVEDGLVQDMLKVRRLPVRRVFTGSGGHRVR</sequence>
<keyword evidence="3" id="KW-1185">Reference proteome</keyword>
<dbReference type="STRING" id="285458.BGM19_34315"/>
<dbReference type="RefSeq" id="WP_069925445.1">
    <property type="nucleotide sequence ID" value="NZ_MEHI01000001.1"/>
</dbReference>
<comment type="caution">
    <text evidence="2">The sequence shown here is derived from an EMBL/GenBank/DDBJ whole genome shotgun (WGS) entry which is preliminary data.</text>
</comment>
<dbReference type="GO" id="GO:0008168">
    <property type="term" value="F:methyltransferase activity"/>
    <property type="evidence" value="ECO:0007669"/>
    <property type="project" value="UniProtKB-ARBA"/>
</dbReference>
<dbReference type="Gene3D" id="3.40.50.150">
    <property type="entry name" value="Vaccinia Virus protein VP39"/>
    <property type="match status" value="1"/>
</dbReference>
<evidence type="ECO:0000313" key="2">
    <source>
        <dbReference type="EMBL" id="OEJ23520.1"/>
    </source>
</evidence>
<dbReference type="Proteomes" id="UP000095759">
    <property type="component" value="Unassembled WGS sequence"/>
</dbReference>
<accession>A0A1E5P1W4</accession>
<reference evidence="2 3" key="1">
    <citation type="submission" date="2016-08" db="EMBL/GenBank/DDBJ databases">
        <title>Complete genome sequence of Streptomyces agglomeratus strain 6-3-2, a novel anti-MRSA actinomycete isolated from Wuli of Tebit, China.</title>
        <authorList>
            <person name="Chen X."/>
        </authorList>
    </citation>
    <scope>NUCLEOTIDE SEQUENCE [LARGE SCALE GENOMIC DNA]</scope>
    <source>
        <strain evidence="2 3">6-3-2</strain>
    </source>
</reference>
<evidence type="ECO:0000313" key="3">
    <source>
        <dbReference type="Proteomes" id="UP000095759"/>
    </source>
</evidence>
<dbReference type="SUPFAM" id="SSF53335">
    <property type="entry name" value="S-adenosyl-L-methionine-dependent methyltransferases"/>
    <property type="match status" value="1"/>
</dbReference>
<organism evidence="2 3">
    <name type="scientific">Streptomyces agglomeratus</name>
    <dbReference type="NCBI Taxonomy" id="285458"/>
    <lineage>
        <taxon>Bacteria</taxon>
        <taxon>Bacillati</taxon>
        <taxon>Actinomycetota</taxon>
        <taxon>Actinomycetes</taxon>
        <taxon>Kitasatosporales</taxon>
        <taxon>Streptomycetaceae</taxon>
        <taxon>Streptomyces</taxon>
    </lineage>
</organism>
<proteinExistence type="predicted"/>
<gene>
    <name evidence="2" type="ORF">AS594_02485</name>
</gene>